<feature type="compositionally biased region" description="Low complexity" evidence="3">
    <location>
        <begin position="2528"/>
        <end position="2540"/>
    </location>
</feature>
<dbReference type="GO" id="GO:0005634">
    <property type="term" value="C:nucleus"/>
    <property type="evidence" value="ECO:0007669"/>
    <property type="project" value="UniProtKB-SubCell"/>
</dbReference>
<feature type="compositionally biased region" description="Basic and acidic residues" evidence="3">
    <location>
        <begin position="2201"/>
        <end position="2213"/>
    </location>
</feature>
<dbReference type="OrthoDB" id="6513151at2759"/>
<feature type="domain" description="ELYS beta-propeller" evidence="5">
    <location>
        <begin position="30"/>
        <end position="479"/>
    </location>
</feature>
<feature type="compositionally biased region" description="Acidic residues" evidence="3">
    <location>
        <begin position="1463"/>
        <end position="1504"/>
    </location>
</feature>
<dbReference type="InterPro" id="IPR052620">
    <property type="entry name" value="ELYS/MEL-28_NucAsmblyFactor"/>
</dbReference>
<dbReference type="EMBL" id="CAKKLH010000003">
    <property type="protein sequence ID" value="CAH0098545.1"/>
    <property type="molecule type" value="Genomic_DNA"/>
</dbReference>
<organism evidence="6 7">
    <name type="scientific">Daphnia galeata</name>
    <dbReference type="NCBI Taxonomy" id="27404"/>
    <lineage>
        <taxon>Eukaryota</taxon>
        <taxon>Metazoa</taxon>
        <taxon>Ecdysozoa</taxon>
        <taxon>Arthropoda</taxon>
        <taxon>Crustacea</taxon>
        <taxon>Branchiopoda</taxon>
        <taxon>Diplostraca</taxon>
        <taxon>Cladocera</taxon>
        <taxon>Anomopoda</taxon>
        <taxon>Daphniidae</taxon>
        <taxon>Daphnia</taxon>
    </lineage>
</organism>
<feature type="region of interest" description="Disordered" evidence="3">
    <location>
        <begin position="2098"/>
        <end position="2431"/>
    </location>
</feature>
<feature type="compositionally biased region" description="Acidic residues" evidence="3">
    <location>
        <begin position="1718"/>
        <end position="1733"/>
    </location>
</feature>
<feature type="compositionally biased region" description="Basic and acidic residues" evidence="3">
    <location>
        <begin position="1575"/>
        <end position="1594"/>
    </location>
</feature>
<dbReference type="InterPro" id="IPR032040">
    <property type="entry name" value="ELYS-bb"/>
</dbReference>
<dbReference type="Proteomes" id="UP000789390">
    <property type="component" value="Unassembled WGS sequence"/>
</dbReference>
<feature type="compositionally biased region" description="Acidic residues" evidence="3">
    <location>
        <begin position="1816"/>
        <end position="1846"/>
    </location>
</feature>
<feature type="region of interest" description="Disordered" evidence="3">
    <location>
        <begin position="1417"/>
        <end position="2057"/>
    </location>
</feature>
<feature type="compositionally biased region" description="Basic and acidic residues" evidence="3">
    <location>
        <begin position="2143"/>
        <end position="2152"/>
    </location>
</feature>
<feature type="compositionally biased region" description="Polar residues" evidence="3">
    <location>
        <begin position="1296"/>
        <end position="1307"/>
    </location>
</feature>
<dbReference type="PANTHER" id="PTHR21583">
    <property type="entry name" value="ELYS PROTEIN"/>
    <property type="match status" value="1"/>
</dbReference>
<gene>
    <name evidence="6" type="ORF">DGAL_LOCUS628</name>
</gene>
<feature type="compositionally biased region" description="Acidic residues" evidence="3">
    <location>
        <begin position="1535"/>
        <end position="1547"/>
    </location>
</feature>
<feature type="compositionally biased region" description="Acidic residues" evidence="3">
    <location>
        <begin position="2107"/>
        <end position="2118"/>
    </location>
</feature>
<reference evidence="6" key="1">
    <citation type="submission" date="2021-11" db="EMBL/GenBank/DDBJ databases">
        <authorList>
            <person name="Schell T."/>
        </authorList>
    </citation>
    <scope>NUCLEOTIDE SEQUENCE</scope>
    <source>
        <strain evidence="6">M5</strain>
    </source>
</reference>
<dbReference type="SUPFAM" id="SSF50978">
    <property type="entry name" value="WD40 repeat-like"/>
    <property type="match status" value="1"/>
</dbReference>
<evidence type="ECO:0000313" key="7">
    <source>
        <dbReference type="Proteomes" id="UP000789390"/>
    </source>
</evidence>
<evidence type="ECO:0000259" key="5">
    <source>
        <dbReference type="Pfam" id="PF16687"/>
    </source>
</evidence>
<feature type="compositionally biased region" description="Polar residues" evidence="3">
    <location>
        <begin position="1754"/>
        <end position="1764"/>
    </location>
</feature>
<accession>A0A8J2RC56</accession>
<dbReference type="Pfam" id="PF16687">
    <property type="entry name" value="ELYS-bb"/>
    <property type="match status" value="1"/>
</dbReference>
<feature type="compositionally biased region" description="Acidic residues" evidence="3">
    <location>
        <begin position="2004"/>
        <end position="2036"/>
    </location>
</feature>
<dbReference type="PANTHER" id="PTHR21583:SF8">
    <property type="entry name" value="PROTEIN ELYS"/>
    <property type="match status" value="1"/>
</dbReference>
<comment type="caution">
    <text evidence="6">The sequence shown here is derived from an EMBL/GenBank/DDBJ whole genome shotgun (WGS) entry which is preliminary data.</text>
</comment>
<evidence type="ECO:0000256" key="3">
    <source>
        <dbReference type="SAM" id="MobiDB-lite"/>
    </source>
</evidence>
<dbReference type="Pfam" id="PF13934">
    <property type="entry name" value="ELYS"/>
    <property type="match status" value="1"/>
</dbReference>
<keyword evidence="2" id="KW-0539">Nucleus</keyword>
<dbReference type="InterPro" id="IPR036322">
    <property type="entry name" value="WD40_repeat_dom_sf"/>
</dbReference>
<feature type="region of interest" description="Disordered" evidence="3">
    <location>
        <begin position="2469"/>
        <end position="2645"/>
    </location>
</feature>
<feature type="compositionally biased region" description="Basic and acidic residues" evidence="3">
    <location>
        <begin position="1690"/>
        <end position="1703"/>
    </location>
</feature>
<evidence type="ECO:0000313" key="6">
    <source>
        <dbReference type="EMBL" id="CAH0098545.1"/>
    </source>
</evidence>
<feature type="compositionally biased region" description="Polar residues" evidence="3">
    <location>
        <begin position="1652"/>
        <end position="1667"/>
    </location>
</feature>
<feature type="compositionally biased region" description="Polar residues" evidence="3">
    <location>
        <begin position="2302"/>
        <end position="2326"/>
    </location>
</feature>
<evidence type="ECO:0000256" key="1">
    <source>
        <dbReference type="ARBA" id="ARBA00004123"/>
    </source>
</evidence>
<feature type="compositionally biased region" description="Polar residues" evidence="3">
    <location>
        <begin position="2396"/>
        <end position="2412"/>
    </location>
</feature>
<dbReference type="InterPro" id="IPR025151">
    <property type="entry name" value="ELYS_dom"/>
</dbReference>
<feature type="compositionally biased region" description="Polar residues" evidence="3">
    <location>
        <begin position="1921"/>
        <end position="1931"/>
    </location>
</feature>
<feature type="compositionally biased region" description="Low complexity" evidence="3">
    <location>
        <begin position="1871"/>
        <end position="1880"/>
    </location>
</feature>
<keyword evidence="7" id="KW-1185">Reference proteome</keyword>
<feature type="compositionally biased region" description="Low complexity" evidence="3">
    <location>
        <begin position="2241"/>
        <end position="2251"/>
    </location>
</feature>
<feature type="compositionally biased region" description="Acidic residues" evidence="3">
    <location>
        <begin position="1768"/>
        <end position="1780"/>
    </location>
</feature>
<evidence type="ECO:0000259" key="4">
    <source>
        <dbReference type="Pfam" id="PF13934"/>
    </source>
</evidence>
<feature type="compositionally biased region" description="Basic and acidic residues" evidence="3">
    <location>
        <begin position="1896"/>
        <end position="1905"/>
    </location>
</feature>
<proteinExistence type="predicted"/>
<name>A0A8J2RC56_9CRUS</name>
<feature type="compositionally biased region" description="Acidic residues" evidence="3">
    <location>
        <begin position="1511"/>
        <end position="1523"/>
    </location>
</feature>
<comment type="subcellular location">
    <subcellularLocation>
        <location evidence="1">Nucleus</location>
    </subcellularLocation>
</comment>
<feature type="compositionally biased region" description="Acidic residues" evidence="3">
    <location>
        <begin position="1743"/>
        <end position="1753"/>
    </location>
</feature>
<feature type="region of interest" description="Disordered" evidence="3">
    <location>
        <begin position="1290"/>
        <end position="1321"/>
    </location>
</feature>
<feature type="compositionally biased region" description="Low complexity" evidence="3">
    <location>
        <begin position="1640"/>
        <end position="1650"/>
    </location>
</feature>
<evidence type="ECO:0000256" key="2">
    <source>
        <dbReference type="ARBA" id="ARBA00023242"/>
    </source>
</evidence>
<feature type="compositionally biased region" description="Acidic residues" evidence="3">
    <location>
        <begin position="1881"/>
        <end position="1895"/>
    </location>
</feature>
<feature type="domain" description="ELYS-like" evidence="4">
    <location>
        <begin position="729"/>
        <end position="942"/>
    </location>
</feature>
<feature type="compositionally biased region" description="Basic residues" evidence="3">
    <location>
        <begin position="2589"/>
        <end position="2599"/>
    </location>
</feature>
<sequence length="2645" mass="295955">MEWIEPVDVKSAVKFSSSLVNSTDEECRNIIHGSITDSNLAWFACGDRLDVVSTTHSGVQSRHFQCPQGQEFQITCVAPIPNENLALVGLSSNTGSGAVALYNYVTSMILNSWMVSHKVTCVCSMEIPNASYKQFLKSDCFLFALGTEEGHIMLLAIDQHFKFCAGTHQLELNSVHYVTTDDILQKRLCFKPPVVLVIPLNDSMFRAGKFVLESMHESNAVLSVRQEEVCATVVKYIPQNQTLCVGYNTQGAFQMFSLKSLELDFSGFAQGCNGEQLDRILDFVFLEPEDDPRHFCYLAVVAQKSGEAYAAPYALLYSLSYVIKEIVSEGRILYEDLQYITLRLDLNFGPLILPEGSDEENIELVTCKSLAPSSSHGNPRATAGYGLCYFAMSWKDGVYLAIFDLNQWYQAQMPPRWMFDDTSRMCPFMGFYQAQTPASARLVRQVWIQSSTLSIFHRSSSTPTEGFFYPSALSFRAVVVCPQEAEIVLFLGMQSFLLQKLSQAGSQVLNHPHRFYVQAMKAGLTPTEIVAPQTTQMTEALLNIGLENNSRSFLVSCIKDEGANLNFVEKWAWQQVLNLKSLRENLCHILFDHSTQDIERQMHTQLYHVTHQFNNLAVLYDVMDKRIRALNSGVNDKLRDKSRAICLLSLHLETVLWFLHGGLLPEVDEDDVEDEESTNSLPYPRRKLEQFYRTRKMEIESLSSSVKASEVLLIEQLVPSSVVSLWAEERGTTNPKDIQTYPPPSLYALLSSYLRPDVDDVTKHRLVQYVFMDLTWIYGPRTNFGNILQHLMTFPSTYSLKPSVIKVTQAFWHLDHQNFDDALGMLLDPLVHTMDITNSQQRAILRSFLYQDKRRHALKYATLRHPVCPELEDIQLHLTILIANGLISDALSYIKRNRNQRNSVELMQHLLNGCQEMRKISVLLTLPLSDEEEDHVTNFLKQSRNIDLQEALLLFYIQRCKYPDAIAYSQRLNQMWPARDAISRERFNRREMLMQTLIGALPPITCKLAAIANSRPTTSSASSGGSKFPRPLSVAVLPATSKVQSTGSNFFRTVIEQSRATWLIEQKLYQEVQTPLRPRKRKFGAPESETYPDENQLETTPFLCNIVQPAQRNITLGMSLCFPSPKGAADSSSMDITSATQLETDVNHPKQGKRPRFSLFPKALAAVKTDAEVVSVLQTPPIRRSRPFLSSMTEVDGSSSSRPSSILKDKMRRFMNFSAFDTGGRPISDAEPSESEGEMEVSTASAKQLRFVLPQSQDATSPPLALDMSEIPSVPEVEEEDMEVVMEDNVQEEVTHSNQQTEDSQFLSFEEDSEPLPPQPPISEVTQEKERADEITQPQEEVHSPVAVEDVVDYTEISCVGMELTNLESTSVQPPQLFTILESHTVVMDDDFERVEATSLTTLESIAVFENEPASCLPIPTPQLKPQEQEARESSISDESDIVCLDSSSDEEEVVGTEATGQEAEEDLEEEEEESCDEVEEEEQEEEEEDDDEEEGVEDAEGEVEVQVHEEVEEQEADRDQETELLSTADRSVEEYDVESESDEQEACENVLTVPETQTEFIPEPEEESNTVADVPEHHRDEHEATETDGKIEDDVLQEESFVPTIDSNEEDEVSEYSHSMEGSDEEQEPHIRKETLDDSSSSSAATGASLKYSSVGKTSTTMSTSHYKQRFTMSSSSSSSSAEEEEEEKPAIESDEELRHQEMAATRKPIVTGYSEVEPDLECVFDEEEDVVPIDQEPVKLEEEEEEEEEGSQDGQAQISGYSQVEPDLEDMEDEEEQLQQEVGIVDQPSAEPNADLVDSPQSSQTEEAAIPSSPEDDGSCVEIDSNDDKDEQEGEQGDEEEEDFELHLAETPKPNVTRHSSVTHRRRFSMSSVASSESSQDEDQVIQEEEESEHENQVIREAEESVLLRGNQVVEPEMSPTSDSQSGQLSPEDVAEQERQCRLRVQRSSVFKSRLHLTDSESSSSEEEDEVPEQVQPTTEPEQAPEVEMEQVPSQDALQKETEEEEKVPESEVEHDESEEEKVEEGDIEAENSEESSRSEGSTTDENEELREILQAHENVEVPFIPNAAIIPAGLNLSTIVEERSFDKSITSGLIKTGKSPLLDDVSEEEEAEEPQPETQALEMETEVNTEEPSGSNAHLDTLDAAKVEEEAPSTFEPLQPLTSDEETIELTIPKRQRGRPKSSKSGSQVLLPFTSRRSIWDNREDRDRSPESVTSEPPQTFEDIVGVSTKKRTRRHSSSVSSASSQVVTRRRSTRLSTSITEAPATPVDDEAVSSTPTKALEITPPKSTSKRRSAFKAEQSSAPPSCEVSPSDSIYSERSSAPGTPMRRSARISALRDRTPEPTASTDALLAGIAGRIRRHSSGPGGPDLMTASPLRRSGRKSANVSRDHSPTDSVTSEPPPQSTSRELTPSRRKHTPAKTLLRSAQKSVALNLFPVAEEKETEFQLPEEFQNKVQAGLSYQDLSVAPADSDESISHDEMSITSDTSSVKKQRKPLSRPSSVGSGRYNLRRGASGRPSELDIISEEAAAAAAAETTASNLKRSRDDRSEDSSDQGEQAGPSRDEPVEEEEGNEDEESSQKVAQPKKVVRNKKRKTANKQEEEDTEELHFAPTSRPPPKNLPKRDPVIKTRTSSVRRSMRLDK</sequence>
<feature type="compositionally biased region" description="Acidic residues" evidence="3">
    <location>
        <begin position="2568"/>
        <end position="2579"/>
    </location>
</feature>
<protein>
    <submittedName>
        <fullName evidence="6">Uncharacterized protein</fullName>
    </submittedName>
</protein>